<sequence>MRNRIRTALVAVGCVAALAACSTQDPDAGKDGANGDVKTGNGVTGDTITVGMLTDLSGPFAAGAAVQVTETKAYFQQLNKDGGVCGRQVEVDVRDHGYDPQKAVTLYRSMASKVVALQQVLGGPTSAAVLPLAEADGVYLGGHGWSSVALEYENAQLPGTTYSVESANAVDYLVDELGVSKGDKVGVVYFVGDYGNDSLAGAKHAAKERGLEIVPQEITPRDADLSAQASALKRAGVSAVILGAAPGQLASLAGVMASQGLNVPIVGNTPTFGPSLLKTPAGPALLRNFYTVTSIAPYSLDEPAVKDAQRLYTAADPDGELGWEVPLAYAQAELLTVALKAACDAGDLTPEGVVAAMRKTADLDTKGLYATPLDFTDATQPPTRTVYVSRASADAPGGLKVLTTLSGPSAKSYKFE</sequence>
<evidence type="ECO:0000256" key="3">
    <source>
        <dbReference type="SAM" id="SignalP"/>
    </source>
</evidence>
<evidence type="ECO:0000259" key="4">
    <source>
        <dbReference type="Pfam" id="PF13458"/>
    </source>
</evidence>
<dbReference type="PANTHER" id="PTHR47235">
    <property type="entry name" value="BLR6548 PROTEIN"/>
    <property type="match status" value="1"/>
</dbReference>
<dbReference type="PROSITE" id="PS51257">
    <property type="entry name" value="PROKAR_LIPOPROTEIN"/>
    <property type="match status" value="1"/>
</dbReference>
<dbReference type="Gene3D" id="3.40.50.2300">
    <property type="match status" value="2"/>
</dbReference>
<feature type="chain" id="PRO_5046026527" evidence="3">
    <location>
        <begin position="20"/>
        <end position="416"/>
    </location>
</feature>
<evidence type="ECO:0000256" key="1">
    <source>
        <dbReference type="ARBA" id="ARBA00010062"/>
    </source>
</evidence>
<feature type="domain" description="Leucine-binding protein" evidence="4">
    <location>
        <begin position="47"/>
        <end position="393"/>
    </location>
</feature>
<dbReference type="SUPFAM" id="SSF53822">
    <property type="entry name" value="Periplasmic binding protein-like I"/>
    <property type="match status" value="1"/>
</dbReference>
<accession>A0ABP6ST20</accession>
<dbReference type="Proteomes" id="UP001501676">
    <property type="component" value="Unassembled WGS sequence"/>
</dbReference>
<keyword evidence="6" id="KW-1185">Reference proteome</keyword>
<keyword evidence="2 3" id="KW-0732">Signal</keyword>
<feature type="signal peptide" evidence="3">
    <location>
        <begin position="1"/>
        <end position="19"/>
    </location>
</feature>
<name>A0ABP6ST20_9ACTN</name>
<comment type="caution">
    <text evidence="5">The sequence shown here is derived from an EMBL/GenBank/DDBJ whole genome shotgun (WGS) entry which is preliminary data.</text>
</comment>
<dbReference type="RefSeq" id="WP_345727375.1">
    <property type="nucleotide sequence ID" value="NZ_BAAAYN010000010.1"/>
</dbReference>
<reference evidence="6" key="1">
    <citation type="journal article" date="2019" name="Int. J. Syst. Evol. Microbiol.">
        <title>The Global Catalogue of Microorganisms (GCM) 10K type strain sequencing project: providing services to taxonomists for standard genome sequencing and annotation.</title>
        <authorList>
            <consortium name="The Broad Institute Genomics Platform"/>
            <consortium name="The Broad Institute Genome Sequencing Center for Infectious Disease"/>
            <person name="Wu L."/>
            <person name="Ma J."/>
        </authorList>
    </citation>
    <scope>NUCLEOTIDE SEQUENCE [LARGE SCALE GENOMIC DNA]</scope>
    <source>
        <strain evidence="6">JCM 9458</strain>
    </source>
</reference>
<gene>
    <name evidence="5" type="ORF">GCM10020369_16210</name>
</gene>
<organism evidence="5 6">
    <name type="scientific">Cryptosporangium minutisporangium</name>
    <dbReference type="NCBI Taxonomy" id="113569"/>
    <lineage>
        <taxon>Bacteria</taxon>
        <taxon>Bacillati</taxon>
        <taxon>Actinomycetota</taxon>
        <taxon>Actinomycetes</taxon>
        <taxon>Cryptosporangiales</taxon>
        <taxon>Cryptosporangiaceae</taxon>
        <taxon>Cryptosporangium</taxon>
    </lineage>
</organism>
<dbReference type="CDD" id="cd06343">
    <property type="entry name" value="PBP1_ABC_ligand_binding-like"/>
    <property type="match status" value="1"/>
</dbReference>
<dbReference type="PANTHER" id="PTHR47235:SF1">
    <property type="entry name" value="BLR6548 PROTEIN"/>
    <property type="match status" value="1"/>
</dbReference>
<dbReference type="InterPro" id="IPR028082">
    <property type="entry name" value="Peripla_BP_I"/>
</dbReference>
<dbReference type="Pfam" id="PF13458">
    <property type="entry name" value="Peripla_BP_6"/>
    <property type="match status" value="1"/>
</dbReference>
<dbReference type="EMBL" id="BAAAYN010000010">
    <property type="protein sequence ID" value="GAA3384869.1"/>
    <property type="molecule type" value="Genomic_DNA"/>
</dbReference>
<evidence type="ECO:0000313" key="6">
    <source>
        <dbReference type="Proteomes" id="UP001501676"/>
    </source>
</evidence>
<comment type="similarity">
    <text evidence="1">Belongs to the leucine-binding protein family.</text>
</comment>
<proteinExistence type="inferred from homology"/>
<evidence type="ECO:0000313" key="5">
    <source>
        <dbReference type="EMBL" id="GAA3384869.1"/>
    </source>
</evidence>
<protein>
    <submittedName>
        <fullName evidence="5">ABC transporter substrate-binding protein</fullName>
    </submittedName>
</protein>
<dbReference type="InterPro" id="IPR028081">
    <property type="entry name" value="Leu-bd"/>
</dbReference>
<evidence type="ECO:0000256" key="2">
    <source>
        <dbReference type="ARBA" id="ARBA00022729"/>
    </source>
</evidence>